<keyword evidence="4" id="KW-1185">Reference proteome</keyword>
<dbReference type="Proteomes" id="UP000598775">
    <property type="component" value="Unassembled WGS sequence"/>
</dbReference>
<dbReference type="InterPro" id="IPR032466">
    <property type="entry name" value="Metal_Hydrolase"/>
</dbReference>
<dbReference type="PANTHER" id="PTHR21240">
    <property type="entry name" value="2-AMINO-3-CARBOXYLMUCONATE-6-SEMIALDEHYDE DECARBOXYLASE"/>
    <property type="match status" value="1"/>
</dbReference>
<organism evidence="3 4">
    <name type="scientific">Subtercola lobariae</name>
    <dbReference type="NCBI Taxonomy" id="1588641"/>
    <lineage>
        <taxon>Bacteria</taxon>
        <taxon>Bacillati</taxon>
        <taxon>Actinomycetota</taxon>
        <taxon>Actinomycetes</taxon>
        <taxon>Micrococcales</taxon>
        <taxon>Microbacteriaceae</taxon>
        <taxon>Subtercola</taxon>
    </lineage>
</organism>
<dbReference type="PANTHER" id="PTHR21240:SF28">
    <property type="entry name" value="ISO-OROTATE DECARBOXYLASE (EUROFUNG)"/>
    <property type="match status" value="1"/>
</dbReference>
<dbReference type="GO" id="GO:0019748">
    <property type="term" value="P:secondary metabolic process"/>
    <property type="evidence" value="ECO:0007669"/>
    <property type="project" value="TreeGrafter"/>
</dbReference>
<dbReference type="CDD" id="cd01292">
    <property type="entry name" value="metallo-dependent_hydrolases"/>
    <property type="match status" value="1"/>
</dbReference>
<dbReference type="GO" id="GO:0005737">
    <property type="term" value="C:cytoplasm"/>
    <property type="evidence" value="ECO:0007669"/>
    <property type="project" value="TreeGrafter"/>
</dbReference>
<keyword evidence="1" id="KW-0456">Lyase</keyword>
<gene>
    <name evidence="3" type="ORF">GCM10011399_32950</name>
</gene>
<dbReference type="InterPro" id="IPR006680">
    <property type="entry name" value="Amidohydro-rel"/>
</dbReference>
<accession>A0A917BEW5</accession>
<dbReference type="EMBL" id="BMGP01000006">
    <property type="protein sequence ID" value="GGF37409.1"/>
    <property type="molecule type" value="Genomic_DNA"/>
</dbReference>
<dbReference type="RefSeq" id="WP_188680217.1">
    <property type="nucleotide sequence ID" value="NZ_BMGP01000006.1"/>
</dbReference>
<dbReference type="InterPro" id="IPR032465">
    <property type="entry name" value="ACMSD"/>
</dbReference>
<dbReference type="Gene3D" id="3.20.20.140">
    <property type="entry name" value="Metal-dependent hydrolases"/>
    <property type="match status" value="1"/>
</dbReference>
<name>A0A917BEW5_9MICO</name>
<evidence type="ECO:0000313" key="4">
    <source>
        <dbReference type="Proteomes" id="UP000598775"/>
    </source>
</evidence>
<reference evidence="3 4" key="1">
    <citation type="journal article" date="2014" name="Int. J. Syst. Evol. Microbiol.">
        <title>Complete genome sequence of Corynebacterium casei LMG S-19264T (=DSM 44701T), isolated from a smear-ripened cheese.</title>
        <authorList>
            <consortium name="US DOE Joint Genome Institute (JGI-PGF)"/>
            <person name="Walter F."/>
            <person name="Albersmeier A."/>
            <person name="Kalinowski J."/>
            <person name="Ruckert C."/>
        </authorList>
    </citation>
    <scope>NUCLEOTIDE SEQUENCE [LARGE SCALE GENOMIC DNA]</scope>
    <source>
        <strain evidence="3 4">CGMCC 1.12976</strain>
    </source>
</reference>
<feature type="domain" description="Amidohydrolase-related" evidence="2">
    <location>
        <begin position="8"/>
        <end position="308"/>
    </location>
</feature>
<protein>
    <submittedName>
        <fullName evidence="3">Amidohydrolase</fullName>
    </submittedName>
</protein>
<dbReference type="AlphaFoldDB" id="A0A917BEW5"/>
<evidence type="ECO:0000259" key="2">
    <source>
        <dbReference type="Pfam" id="PF04909"/>
    </source>
</evidence>
<dbReference type="GO" id="GO:0016831">
    <property type="term" value="F:carboxy-lyase activity"/>
    <property type="evidence" value="ECO:0007669"/>
    <property type="project" value="InterPro"/>
</dbReference>
<comment type="caution">
    <text evidence="3">The sequence shown here is derived from an EMBL/GenBank/DDBJ whole genome shotgun (WGS) entry which is preliminary data.</text>
</comment>
<sequence length="312" mass="33496">MARTSQRIDVHQHFMPPQWIDAAMKIEGALPSVPHWSEDEALRMMDAVGIQTAVLSLTTPGAHLGSDAAARQLTRGVNEFGAELVQRRPGRFGLFAGIPLPDVEGAVAEAVYALDELHADGVGLMSNAGGLYLGDASFRPLWQALDDRSAVVVIHPTPTPGLTDLPGAMGWVDWPFDTTRTAVHMVINGVLRDFPSVKVVLAHAGGFVPYQSGRFEALAAITPGQSAQNVHDDLRKFYFDTALSSSPATLAALIEFAGADHVMFGTDWPAAPLHPFVTDFTAGLDAYFDINPGVETQINHLTAKSVFGRVFS</sequence>
<evidence type="ECO:0000313" key="3">
    <source>
        <dbReference type="EMBL" id="GGF37409.1"/>
    </source>
</evidence>
<proteinExistence type="predicted"/>
<dbReference type="Pfam" id="PF04909">
    <property type="entry name" value="Amidohydro_2"/>
    <property type="match status" value="1"/>
</dbReference>
<evidence type="ECO:0000256" key="1">
    <source>
        <dbReference type="ARBA" id="ARBA00023239"/>
    </source>
</evidence>
<dbReference type="GO" id="GO:0016787">
    <property type="term" value="F:hydrolase activity"/>
    <property type="evidence" value="ECO:0007669"/>
    <property type="project" value="InterPro"/>
</dbReference>
<dbReference type="SUPFAM" id="SSF51556">
    <property type="entry name" value="Metallo-dependent hydrolases"/>
    <property type="match status" value="1"/>
</dbReference>